<sequence>MFLLCAFGIIDWANFKGLLVSGFLFKVFVAILDTPLLYLGVYLFKKRFNLKVNEEIDLL</sequence>
<keyword evidence="1" id="KW-0472">Membrane</keyword>
<evidence type="ECO:0000313" key="3">
    <source>
        <dbReference type="Proteomes" id="UP000029646"/>
    </source>
</evidence>
<dbReference type="EMBL" id="BBNS01000006">
    <property type="protein sequence ID" value="GAL70507.1"/>
    <property type="molecule type" value="Genomic_DNA"/>
</dbReference>
<gene>
    <name evidence="2" type="ORF">JCM19302_1416</name>
</gene>
<keyword evidence="1" id="KW-0812">Transmembrane</keyword>
<organism evidence="2 3">
    <name type="scientific">Jejuia pallidilutea</name>
    <dbReference type="NCBI Taxonomy" id="504487"/>
    <lineage>
        <taxon>Bacteria</taxon>
        <taxon>Pseudomonadati</taxon>
        <taxon>Bacteroidota</taxon>
        <taxon>Flavobacteriia</taxon>
        <taxon>Flavobacteriales</taxon>
        <taxon>Flavobacteriaceae</taxon>
        <taxon>Jejuia</taxon>
    </lineage>
</organism>
<evidence type="ECO:0000256" key="1">
    <source>
        <dbReference type="SAM" id="Phobius"/>
    </source>
</evidence>
<evidence type="ECO:0000313" key="2">
    <source>
        <dbReference type="EMBL" id="GAL70507.1"/>
    </source>
</evidence>
<comment type="caution">
    <text evidence="2">The sequence shown here is derived from an EMBL/GenBank/DDBJ whole genome shotgun (WGS) entry which is preliminary data.</text>
</comment>
<keyword evidence="1" id="KW-1133">Transmembrane helix</keyword>
<proteinExistence type="predicted"/>
<reference evidence="2 3" key="1">
    <citation type="journal article" date="2014" name="Genome Announc.">
        <title>Draft Genome Sequence of Marine Flavobacterium Jejuia pallidilutea Strain 11shimoA1 and Pigmentation Mutants.</title>
        <authorList>
            <person name="Takatani N."/>
            <person name="Nakanishi M."/>
            <person name="Meirelles P."/>
            <person name="Mino S."/>
            <person name="Suda W."/>
            <person name="Oshima K."/>
            <person name="Hattori M."/>
            <person name="Ohkuma M."/>
            <person name="Hosokawa M."/>
            <person name="Miyashita K."/>
            <person name="Thompson F.L."/>
            <person name="Niwa A."/>
            <person name="Sawabe T."/>
            <person name="Sawabe T."/>
        </authorList>
    </citation>
    <scope>NUCLEOTIDE SEQUENCE [LARGE SCALE GENOMIC DNA]</scope>
    <source>
        <strain evidence="3">JCM19302</strain>
    </source>
</reference>
<protein>
    <submittedName>
        <fullName evidence="2">Putative preQ0 transporter</fullName>
    </submittedName>
</protein>
<accession>A0A090WT01</accession>
<dbReference type="AlphaFoldDB" id="A0A090WT01"/>
<name>A0A090WT01_9FLAO</name>
<dbReference type="Proteomes" id="UP000029646">
    <property type="component" value="Unassembled WGS sequence"/>
</dbReference>
<feature type="transmembrane region" description="Helical" evidence="1">
    <location>
        <begin position="23"/>
        <end position="44"/>
    </location>
</feature>